<dbReference type="Proteomes" id="UP000054321">
    <property type="component" value="Unassembled WGS sequence"/>
</dbReference>
<feature type="compositionally biased region" description="Low complexity" evidence="1">
    <location>
        <begin position="186"/>
        <end position="201"/>
    </location>
</feature>
<evidence type="ECO:0000313" key="3">
    <source>
        <dbReference type="Proteomes" id="UP000054321"/>
    </source>
</evidence>
<dbReference type="InParanoid" id="A0A0C3HQ67"/>
<feature type="compositionally biased region" description="Polar residues" evidence="1">
    <location>
        <begin position="584"/>
        <end position="599"/>
    </location>
</feature>
<proteinExistence type="predicted"/>
<feature type="compositionally biased region" description="Polar residues" evidence="1">
    <location>
        <begin position="227"/>
        <end position="252"/>
    </location>
</feature>
<protein>
    <submittedName>
        <fullName evidence="2">Uncharacterized protein</fullName>
    </submittedName>
</protein>
<dbReference type="OrthoDB" id="3437161at2759"/>
<dbReference type="EMBL" id="KN832872">
    <property type="protein sequence ID" value="KIN05145.1"/>
    <property type="molecule type" value="Genomic_DNA"/>
</dbReference>
<name>A0A0C3HQ67_OIDMZ</name>
<dbReference type="AlphaFoldDB" id="A0A0C3HQ67"/>
<dbReference type="HOGENOM" id="CLU_015428_0_0_1"/>
<reference evidence="2 3" key="1">
    <citation type="submission" date="2014-04" db="EMBL/GenBank/DDBJ databases">
        <authorList>
            <consortium name="DOE Joint Genome Institute"/>
            <person name="Kuo A."/>
            <person name="Martino E."/>
            <person name="Perotto S."/>
            <person name="Kohler A."/>
            <person name="Nagy L.G."/>
            <person name="Floudas D."/>
            <person name="Copeland A."/>
            <person name="Barry K.W."/>
            <person name="Cichocki N."/>
            <person name="Veneault-Fourrey C."/>
            <person name="LaButti K."/>
            <person name="Lindquist E.A."/>
            <person name="Lipzen A."/>
            <person name="Lundell T."/>
            <person name="Morin E."/>
            <person name="Murat C."/>
            <person name="Sun H."/>
            <person name="Tunlid A."/>
            <person name="Henrissat B."/>
            <person name="Grigoriev I.V."/>
            <person name="Hibbett D.S."/>
            <person name="Martin F."/>
            <person name="Nordberg H.P."/>
            <person name="Cantor M.N."/>
            <person name="Hua S.X."/>
        </authorList>
    </citation>
    <scope>NUCLEOTIDE SEQUENCE [LARGE SCALE GENOMIC DNA]</scope>
    <source>
        <strain evidence="2 3">Zn</strain>
    </source>
</reference>
<feature type="region of interest" description="Disordered" evidence="1">
    <location>
        <begin position="583"/>
        <end position="615"/>
    </location>
</feature>
<feature type="region of interest" description="Disordered" evidence="1">
    <location>
        <begin position="168"/>
        <end position="252"/>
    </location>
</feature>
<keyword evidence="3" id="KW-1185">Reference proteome</keyword>
<accession>A0A0C3HQ67</accession>
<reference evidence="3" key="2">
    <citation type="submission" date="2015-01" db="EMBL/GenBank/DDBJ databases">
        <title>Evolutionary Origins and Diversification of the Mycorrhizal Mutualists.</title>
        <authorList>
            <consortium name="DOE Joint Genome Institute"/>
            <consortium name="Mycorrhizal Genomics Consortium"/>
            <person name="Kohler A."/>
            <person name="Kuo A."/>
            <person name="Nagy L.G."/>
            <person name="Floudas D."/>
            <person name="Copeland A."/>
            <person name="Barry K.W."/>
            <person name="Cichocki N."/>
            <person name="Veneault-Fourrey C."/>
            <person name="LaButti K."/>
            <person name="Lindquist E.A."/>
            <person name="Lipzen A."/>
            <person name="Lundell T."/>
            <person name="Morin E."/>
            <person name="Murat C."/>
            <person name="Riley R."/>
            <person name="Ohm R."/>
            <person name="Sun H."/>
            <person name="Tunlid A."/>
            <person name="Henrissat B."/>
            <person name="Grigoriev I.V."/>
            <person name="Hibbett D.S."/>
            <person name="Martin F."/>
        </authorList>
    </citation>
    <scope>NUCLEOTIDE SEQUENCE [LARGE SCALE GENOMIC DNA]</scope>
    <source>
        <strain evidence="3">Zn</strain>
    </source>
</reference>
<gene>
    <name evidence="2" type="ORF">OIDMADRAFT_177451</name>
</gene>
<organism evidence="2 3">
    <name type="scientific">Oidiodendron maius (strain Zn)</name>
    <dbReference type="NCBI Taxonomy" id="913774"/>
    <lineage>
        <taxon>Eukaryota</taxon>
        <taxon>Fungi</taxon>
        <taxon>Dikarya</taxon>
        <taxon>Ascomycota</taxon>
        <taxon>Pezizomycotina</taxon>
        <taxon>Leotiomycetes</taxon>
        <taxon>Leotiomycetes incertae sedis</taxon>
        <taxon>Myxotrichaceae</taxon>
        <taxon>Oidiodendron</taxon>
    </lineage>
</organism>
<evidence type="ECO:0000256" key="1">
    <source>
        <dbReference type="SAM" id="MobiDB-lite"/>
    </source>
</evidence>
<sequence length="615" mass="69200">MAVPGFSVSDLIQALSHAKTVYDAFFNEYTSSASQLRDLRDDLEQFRHNLKEQKKILDAHGIEYPGVESVQRTVNAYNRFLERYKSVLDNQRRKSVVGTFKTAKFVFDTDEVSSLRGQISRHQTNLQHFILNLVLGNTLRRPDAPTPLYVSPVIMPVLPANNVAISPPTTPTSTLPSPVIPHTGFSATTPRRSASSTSAERPLPPVLEDPQPVFVPSPQLLPRDNSPVLQPTSSRSSPARLNPARNSQSTLNIPGLVLPQPALSYRVAEVYFDKKKVDLKRKAVGNDTENGREMLIIDENGNLRYRHRIKLPRNQPCFPYTWHRKFKTEGYVIDFKDTPLESHSISFKGAAPISAVPKYIFAKQKDYEDCQSELRGKKLEVTFEVRKISSAASSKLGEATDQHLKIWQDFITRECSISFYASAISKPQHKEFPLSMFQQALGFDKRVKEQLNLSFLSTPETKRARTYSRAFSRSPTEASTATNTTLPRVFSFATEAPSEASSATSISISRTTTGFTQYEGAELSKEPSLKSLAKEMKYLRIEFSDERESVRFKEAYEKLYHEDVSRPQEDFLDWRMNIDRESTESIASSSPTGTGTPFNMSPVIHPIRTRSGTGG</sequence>
<evidence type="ECO:0000313" key="2">
    <source>
        <dbReference type="EMBL" id="KIN05145.1"/>
    </source>
</evidence>